<dbReference type="Proteomes" id="UP000270661">
    <property type="component" value="Unassembled WGS sequence"/>
</dbReference>
<reference evidence="1 2" key="1">
    <citation type="submission" date="2018-08" db="EMBL/GenBank/DDBJ databases">
        <title>Recombination of ecologically and evolutionarily significant loci maintains genetic cohesion in the Pseudomonas syringae species complex.</title>
        <authorList>
            <person name="Dillon M."/>
            <person name="Thakur S."/>
            <person name="Almeida R.N.D."/>
            <person name="Weir B.S."/>
            <person name="Guttman D.S."/>
        </authorList>
    </citation>
    <scope>NUCLEOTIDE SEQUENCE [LARGE SCALE GENOMIC DNA]</scope>
    <source>
        <strain evidence="1 2">NCPPB2445</strain>
    </source>
</reference>
<keyword evidence="2" id="KW-1185">Reference proteome</keyword>
<dbReference type="AlphaFoldDB" id="A0A3M3EUX6"/>
<dbReference type="STRING" id="47879.AXG94_11880"/>
<proteinExistence type="predicted"/>
<dbReference type="OrthoDB" id="4033294at2"/>
<gene>
    <name evidence="1" type="ORF">ALQ77_04403</name>
</gene>
<accession>A0A3M3EUX6</accession>
<evidence type="ECO:0000313" key="2">
    <source>
        <dbReference type="Proteomes" id="UP000270661"/>
    </source>
</evidence>
<name>A0A3M3EUX6_9PSED</name>
<dbReference type="EMBL" id="RBOJ01000046">
    <property type="protein sequence ID" value="RMM52539.1"/>
    <property type="molecule type" value="Genomic_DNA"/>
</dbReference>
<organism evidence="1 2">
    <name type="scientific">Pseudomonas corrugata</name>
    <dbReference type="NCBI Taxonomy" id="47879"/>
    <lineage>
        <taxon>Bacteria</taxon>
        <taxon>Pseudomonadati</taxon>
        <taxon>Pseudomonadota</taxon>
        <taxon>Gammaproteobacteria</taxon>
        <taxon>Pseudomonadales</taxon>
        <taxon>Pseudomonadaceae</taxon>
        <taxon>Pseudomonas</taxon>
    </lineage>
</organism>
<dbReference type="RefSeq" id="WP_024780074.1">
    <property type="nucleotide sequence ID" value="NZ_CP072011.1"/>
</dbReference>
<evidence type="ECO:0008006" key="3">
    <source>
        <dbReference type="Google" id="ProtNLM"/>
    </source>
</evidence>
<sequence>MEEQQFPYDVHLYDRRFLNCFQRHAVVFMKRLGIEVDWLFYNALPAVDDLFQQMVVENKAKYALQSPYFAADDLALLGIRFHERKAECLDDLLPVIHQQIQAYGCAFLSGDVYYFAHCPEYRSSHAQHVVVLRQANADGTWDIVDDNPASVLCEYRYPQEVLDQFFQNEGSRRMFCLEWTPTQQHDVDASFRQRHQAFLDNFKAQPWFYGHLEQLLDNPLACNTTKFRALHDVFTLLAGSRHCFARYLSMTGVPEATIERVELFAKEAGVLKGLMVMAQITGKVRRRDLIDRCAALEGLEADYLDDLRSKHRPRVVEA</sequence>
<evidence type="ECO:0000313" key="1">
    <source>
        <dbReference type="EMBL" id="RMM52539.1"/>
    </source>
</evidence>
<comment type="caution">
    <text evidence="1">The sequence shown here is derived from an EMBL/GenBank/DDBJ whole genome shotgun (WGS) entry which is preliminary data.</text>
</comment>
<protein>
    <recommendedName>
        <fullName evidence="3">Butirosin biosynthesis protein H N-terminal domain-containing protein</fullName>
    </recommendedName>
</protein>